<dbReference type="GO" id="GO:0005506">
    <property type="term" value="F:iron ion binding"/>
    <property type="evidence" value="ECO:0007669"/>
    <property type="project" value="TreeGrafter"/>
</dbReference>
<sequence length="125" mass="13839">MKYIDEYRNKEIAQRILQEIKNISKKKVNLMEVCGTHTMAIFRNGIKKMLPANINLISGPGCPVCVTPIRNIDEIIALSRGNGFIITTFGDMIRVPGSTSTLEKEKANGADVRIVYSTLDALEVA</sequence>
<reference evidence="1" key="1">
    <citation type="journal article" date="2014" name="Front. Microbiol.">
        <title>High frequency of phylogenetically diverse reductive dehalogenase-homologous genes in deep subseafloor sedimentary metagenomes.</title>
        <authorList>
            <person name="Kawai M."/>
            <person name="Futagami T."/>
            <person name="Toyoda A."/>
            <person name="Takaki Y."/>
            <person name="Nishi S."/>
            <person name="Hori S."/>
            <person name="Arai W."/>
            <person name="Tsubouchi T."/>
            <person name="Morono Y."/>
            <person name="Uchiyama I."/>
            <person name="Ito T."/>
            <person name="Fujiyama A."/>
            <person name="Inagaki F."/>
            <person name="Takami H."/>
        </authorList>
    </citation>
    <scope>NUCLEOTIDE SEQUENCE</scope>
    <source>
        <strain evidence="1">Expedition CK06-06</strain>
    </source>
</reference>
<dbReference type="InterPro" id="IPR002780">
    <property type="entry name" value="Hyd_form_HypD"/>
</dbReference>
<gene>
    <name evidence="1" type="ORF">S06H3_23683</name>
</gene>
<dbReference type="PANTHER" id="PTHR30149:SF0">
    <property type="entry name" value="HYDROGENASE MATURATION FACTOR HYPD"/>
    <property type="match status" value="1"/>
</dbReference>
<dbReference type="PANTHER" id="PTHR30149">
    <property type="entry name" value="HYDROGENASE PROTEIN ASSEMBLY PROTEIN HYPD"/>
    <property type="match status" value="1"/>
</dbReference>
<dbReference type="Pfam" id="PF01924">
    <property type="entry name" value="HypD"/>
    <property type="match status" value="1"/>
</dbReference>
<organism evidence="1">
    <name type="scientific">marine sediment metagenome</name>
    <dbReference type="NCBI Taxonomy" id="412755"/>
    <lineage>
        <taxon>unclassified sequences</taxon>
        <taxon>metagenomes</taxon>
        <taxon>ecological metagenomes</taxon>
    </lineage>
</organism>
<evidence type="ECO:0000313" key="1">
    <source>
        <dbReference type="EMBL" id="GAI09666.1"/>
    </source>
</evidence>
<comment type="caution">
    <text evidence="1">The sequence shown here is derived from an EMBL/GenBank/DDBJ whole genome shotgun (WGS) entry which is preliminary data.</text>
</comment>
<feature type="non-terminal residue" evidence="1">
    <location>
        <position position="125"/>
    </location>
</feature>
<evidence type="ECO:0008006" key="2">
    <source>
        <dbReference type="Google" id="ProtNLM"/>
    </source>
</evidence>
<dbReference type="GO" id="GO:0051539">
    <property type="term" value="F:4 iron, 4 sulfur cluster binding"/>
    <property type="evidence" value="ECO:0007669"/>
    <property type="project" value="TreeGrafter"/>
</dbReference>
<dbReference type="GO" id="GO:0051604">
    <property type="term" value="P:protein maturation"/>
    <property type="evidence" value="ECO:0007669"/>
    <property type="project" value="TreeGrafter"/>
</dbReference>
<dbReference type="InterPro" id="IPR042243">
    <property type="entry name" value="HypD_1"/>
</dbReference>
<dbReference type="GO" id="GO:0070025">
    <property type="term" value="F:carbon monoxide binding"/>
    <property type="evidence" value="ECO:0007669"/>
    <property type="project" value="TreeGrafter"/>
</dbReference>
<name>X1LV26_9ZZZZ</name>
<dbReference type="AlphaFoldDB" id="X1LV26"/>
<protein>
    <recommendedName>
        <fullName evidence="2">Hydrogenase formation protein HypD</fullName>
    </recommendedName>
</protein>
<proteinExistence type="predicted"/>
<dbReference type="Gene3D" id="3.40.50.11750">
    <property type="entry name" value="HypD, alpha/beta domain 1"/>
    <property type="match status" value="1"/>
</dbReference>
<dbReference type="EMBL" id="BARV01012934">
    <property type="protein sequence ID" value="GAI09666.1"/>
    <property type="molecule type" value="Genomic_DNA"/>
</dbReference>
<accession>X1LV26</accession>